<organism evidence="7">
    <name type="scientific">Amblyomma maculatum</name>
    <name type="common">Gulf Coast tick</name>
    <dbReference type="NCBI Taxonomy" id="34609"/>
    <lineage>
        <taxon>Eukaryota</taxon>
        <taxon>Metazoa</taxon>
        <taxon>Ecdysozoa</taxon>
        <taxon>Arthropoda</taxon>
        <taxon>Chelicerata</taxon>
        <taxon>Arachnida</taxon>
        <taxon>Acari</taxon>
        <taxon>Parasitiformes</taxon>
        <taxon>Ixodida</taxon>
        <taxon>Ixodoidea</taxon>
        <taxon>Ixodidae</taxon>
        <taxon>Amblyomminae</taxon>
        <taxon>Amblyomma</taxon>
    </lineage>
</organism>
<keyword evidence="2 5" id="KW-0812">Transmembrane</keyword>
<keyword evidence="3 5" id="KW-1133">Transmembrane helix</keyword>
<feature type="transmembrane region" description="Helical" evidence="5">
    <location>
        <begin position="160"/>
        <end position="181"/>
    </location>
</feature>
<dbReference type="InterPro" id="IPR005828">
    <property type="entry name" value="MFS_sugar_transport-like"/>
</dbReference>
<feature type="transmembrane region" description="Helical" evidence="5">
    <location>
        <begin position="132"/>
        <end position="154"/>
    </location>
</feature>
<feature type="transmembrane region" description="Helical" evidence="5">
    <location>
        <begin position="342"/>
        <end position="360"/>
    </location>
</feature>
<feature type="non-terminal residue" evidence="7">
    <location>
        <position position="1"/>
    </location>
</feature>
<sequence>TTLGSRTHSRGNRTVIACKDWNYDIRNKGDSIVSRFDLVCNRQFLYPLSSLITSVGYTTLSPAVGFASDRIGRKPVIKVCGFVTVVSLIGCSVAKTFTFFLINRVLAMVAANGGYILTFILLYEGTCPARRWLFLLLHTAVAGTIVPPIVQIISSLRPSWMIAQALIIIPAVIFAAWCFLLQESPAWLLATSKFREAEEGVLMAAKVNGQDLEKARADFRGMVRGLRKLHNSDQMTAMATTSQSILEAMRMRRLAAAAFFTRFTLSGVYFGLLVTDPAFGYLWLGLFFGLSTTVYWLIILAVNRCGIRDTLSAVLAITCCCAVTKFSLIFTGDTFFTPFLHAGMKAAATGSMSLVMCYAGDAFPTKIRSAGVSLSVLFGGIGAFVGMFLIKLKGEPEGIFFSMYATFMTMMSISAVQWLPEVFIEKPKMLPKMDSVSADERKLACELAGPVEAKKSSKRQAPQ</sequence>
<evidence type="ECO:0000256" key="2">
    <source>
        <dbReference type="ARBA" id="ARBA00022692"/>
    </source>
</evidence>
<evidence type="ECO:0000259" key="6">
    <source>
        <dbReference type="PROSITE" id="PS50850"/>
    </source>
</evidence>
<dbReference type="Pfam" id="PF00083">
    <property type="entry name" value="Sugar_tr"/>
    <property type="match status" value="1"/>
</dbReference>
<dbReference type="PROSITE" id="PS00216">
    <property type="entry name" value="SUGAR_TRANSPORT_1"/>
    <property type="match status" value="1"/>
</dbReference>
<reference evidence="7" key="1">
    <citation type="journal article" date="2011" name="PLoS ONE">
        <title>A deep insight into the sialotranscriptome of the gulf coast tick, Amblyomma maculatum.</title>
        <authorList>
            <person name="Karim S."/>
            <person name="Singh P."/>
            <person name="Ribeiro J.M."/>
        </authorList>
    </citation>
    <scope>NUCLEOTIDE SEQUENCE</scope>
    <source>
        <tissue evidence="7">Salivary gland</tissue>
    </source>
</reference>
<accession>G3MJT7</accession>
<feature type="non-terminal residue" evidence="7">
    <location>
        <position position="463"/>
    </location>
</feature>
<dbReference type="PANTHER" id="PTHR24064">
    <property type="entry name" value="SOLUTE CARRIER FAMILY 22 MEMBER"/>
    <property type="match status" value="1"/>
</dbReference>
<feature type="transmembrane region" description="Helical" evidence="5">
    <location>
        <begin position="44"/>
        <end position="67"/>
    </location>
</feature>
<evidence type="ECO:0000256" key="4">
    <source>
        <dbReference type="ARBA" id="ARBA00023136"/>
    </source>
</evidence>
<comment type="subcellular location">
    <subcellularLocation>
        <location evidence="1">Membrane</location>
        <topology evidence="1">Multi-pass membrane protein</topology>
    </subcellularLocation>
</comment>
<proteinExistence type="evidence at transcript level"/>
<dbReference type="GO" id="GO:0016020">
    <property type="term" value="C:membrane"/>
    <property type="evidence" value="ECO:0007669"/>
    <property type="project" value="UniProtKB-SubCell"/>
</dbReference>
<evidence type="ECO:0000313" key="7">
    <source>
        <dbReference type="EMBL" id="AEO33755.1"/>
    </source>
</evidence>
<feature type="transmembrane region" description="Helical" evidence="5">
    <location>
        <begin position="105"/>
        <end position="123"/>
    </location>
</feature>
<evidence type="ECO:0000256" key="3">
    <source>
        <dbReference type="ARBA" id="ARBA00022989"/>
    </source>
</evidence>
<dbReference type="InterPro" id="IPR005829">
    <property type="entry name" value="Sugar_transporter_CS"/>
</dbReference>
<keyword evidence="4 5" id="KW-0472">Membrane</keyword>
<name>G3MJT7_AMBMU</name>
<feature type="transmembrane region" description="Helical" evidence="5">
    <location>
        <begin position="278"/>
        <end position="298"/>
    </location>
</feature>
<dbReference type="PROSITE" id="PS50850">
    <property type="entry name" value="MFS"/>
    <property type="match status" value="1"/>
</dbReference>
<dbReference type="AlphaFoldDB" id="G3MJT7"/>
<dbReference type="Gene3D" id="1.20.1250.20">
    <property type="entry name" value="MFS general substrate transporter like domains"/>
    <property type="match status" value="1"/>
</dbReference>
<evidence type="ECO:0000256" key="1">
    <source>
        <dbReference type="ARBA" id="ARBA00004141"/>
    </source>
</evidence>
<dbReference type="GO" id="GO:0022857">
    <property type="term" value="F:transmembrane transporter activity"/>
    <property type="evidence" value="ECO:0007669"/>
    <property type="project" value="InterPro"/>
</dbReference>
<dbReference type="InterPro" id="IPR036259">
    <property type="entry name" value="MFS_trans_sf"/>
</dbReference>
<feature type="transmembrane region" description="Helical" evidence="5">
    <location>
        <begin position="254"/>
        <end position="272"/>
    </location>
</feature>
<feature type="transmembrane region" description="Helical" evidence="5">
    <location>
        <begin position="372"/>
        <end position="392"/>
    </location>
</feature>
<feature type="transmembrane region" description="Helical" evidence="5">
    <location>
        <begin position="310"/>
        <end position="330"/>
    </location>
</feature>
<feature type="domain" description="Major facilitator superfamily (MFS) profile" evidence="6">
    <location>
        <begin position="1"/>
        <end position="429"/>
    </location>
</feature>
<dbReference type="SUPFAM" id="SSF103473">
    <property type="entry name" value="MFS general substrate transporter"/>
    <property type="match status" value="1"/>
</dbReference>
<protein>
    <recommendedName>
        <fullName evidence="6">Major facilitator superfamily (MFS) profile domain-containing protein</fullName>
    </recommendedName>
</protein>
<feature type="transmembrane region" description="Helical" evidence="5">
    <location>
        <begin position="79"/>
        <end position="99"/>
    </location>
</feature>
<feature type="transmembrane region" description="Helical" evidence="5">
    <location>
        <begin position="398"/>
        <end position="419"/>
    </location>
</feature>
<evidence type="ECO:0000256" key="5">
    <source>
        <dbReference type="SAM" id="Phobius"/>
    </source>
</evidence>
<dbReference type="EMBL" id="JO842138">
    <property type="protein sequence ID" value="AEO33755.1"/>
    <property type="molecule type" value="mRNA"/>
</dbReference>
<dbReference type="InterPro" id="IPR020846">
    <property type="entry name" value="MFS_dom"/>
</dbReference>